<feature type="transmembrane region" description="Helical" evidence="2">
    <location>
        <begin position="167"/>
        <end position="194"/>
    </location>
</feature>
<comment type="caution">
    <text evidence="3">The sequence shown here is derived from an EMBL/GenBank/DDBJ whole genome shotgun (WGS) entry which is preliminary data.</text>
</comment>
<feature type="transmembrane region" description="Helical" evidence="2">
    <location>
        <begin position="69"/>
        <end position="94"/>
    </location>
</feature>
<dbReference type="Gene3D" id="2.160.20.80">
    <property type="entry name" value="E3 ubiquitin-protein ligase SopA"/>
    <property type="match status" value="2"/>
</dbReference>
<keyword evidence="2" id="KW-1133">Transmembrane helix</keyword>
<dbReference type="InterPro" id="IPR001646">
    <property type="entry name" value="5peptide_repeat"/>
</dbReference>
<dbReference type="EMBL" id="PQWO01000012">
    <property type="protein sequence ID" value="PZD72014.1"/>
    <property type="molecule type" value="Genomic_DNA"/>
</dbReference>
<dbReference type="AlphaFoldDB" id="A0A2W1JPC7"/>
<evidence type="ECO:0000313" key="4">
    <source>
        <dbReference type="Proteomes" id="UP000248857"/>
    </source>
</evidence>
<dbReference type="Pfam" id="PF00805">
    <property type="entry name" value="Pentapeptide"/>
    <property type="match status" value="3"/>
</dbReference>
<keyword evidence="2" id="KW-0472">Membrane</keyword>
<protein>
    <recommendedName>
        <fullName evidence="5">Pentapeptide repeat-containing protein</fullName>
    </recommendedName>
</protein>
<reference evidence="3 4" key="1">
    <citation type="journal article" date="2018" name="Sci. Rep.">
        <title>A novel species of the marine cyanobacterium Acaryochloris with a unique pigment content and lifestyle.</title>
        <authorList>
            <person name="Partensky F."/>
            <person name="Six C."/>
            <person name="Ratin M."/>
            <person name="Garczarek L."/>
            <person name="Vaulot D."/>
            <person name="Probert I."/>
            <person name="Calteau A."/>
            <person name="Gourvil P."/>
            <person name="Marie D."/>
            <person name="Grebert T."/>
            <person name="Bouchier C."/>
            <person name="Le Panse S."/>
            <person name="Gachenot M."/>
            <person name="Rodriguez F."/>
            <person name="Garrido J.L."/>
        </authorList>
    </citation>
    <scope>NUCLEOTIDE SEQUENCE [LARGE SCALE GENOMIC DNA]</scope>
    <source>
        <strain evidence="3 4">RCC1774</strain>
    </source>
</reference>
<feature type="transmembrane region" description="Helical" evidence="2">
    <location>
        <begin position="132"/>
        <end position="161"/>
    </location>
</feature>
<keyword evidence="4" id="KW-1185">Reference proteome</keyword>
<keyword evidence="1" id="KW-0677">Repeat</keyword>
<accession>A0A2W1JPC7</accession>
<dbReference type="PANTHER" id="PTHR47485:SF1">
    <property type="entry name" value="THYLAKOID LUMENAL 17.4 KDA PROTEIN, CHLOROPLASTIC"/>
    <property type="match status" value="1"/>
</dbReference>
<organism evidence="3 4">
    <name type="scientific">Acaryochloris thomasi RCC1774</name>
    <dbReference type="NCBI Taxonomy" id="1764569"/>
    <lineage>
        <taxon>Bacteria</taxon>
        <taxon>Bacillati</taxon>
        <taxon>Cyanobacteriota</taxon>
        <taxon>Cyanophyceae</taxon>
        <taxon>Acaryochloridales</taxon>
        <taxon>Acaryochloridaceae</taxon>
        <taxon>Acaryochloris</taxon>
        <taxon>Acaryochloris thomasi</taxon>
    </lineage>
</organism>
<evidence type="ECO:0008006" key="5">
    <source>
        <dbReference type="Google" id="ProtNLM"/>
    </source>
</evidence>
<proteinExistence type="predicted"/>
<evidence type="ECO:0000256" key="1">
    <source>
        <dbReference type="ARBA" id="ARBA00022737"/>
    </source>
</evidence>
<dbReference type="RefSeq" id="WP_110987391.1">
    <property type="nucleotide sequence ID" value="NZ_CAWNWM010000012.1"/>
</dbReference>
<gene>
    <name evidence="3" type="ORF">C1752_03988</name>
</gene>
<dbReference type="PANTHER" id="PTHR47485">
    <property type="entry name" value="THYLAKOID LUMENAL 17.4 KDA PROTEIN, CHLOROPLASTIC"/>
    <property type="match status" value="1"/>
</dbReference>
<name>A0A2W1JPC7_9CYAN</name>
<evidence type="ECO:0000256" key="2">
    <source>
        <dbReference type="SAM" id="Phobius"/>
    </source>
</evidence>
<keyword evidence="2" id="KW-0812">Transmembrane</keyword>
<dbReference type="OrthoDB" id="528457at2"/>
<dbReference type="Proteomes" id="UP000248857">
    <property type="component" value="Unassembled WGS sequence"/>
</dbReference>
<evidence type="ECO:0000313" key="3">
    <source>
        <dbReference type="EMBL" id="PZD72014.1"/>
    </source>
</evidence>
<sequence>MKASELLQLYQEGERNFAGANLRGQSFEGKDLSGADFTGADIRGTNFSHTTLISANFSRAEAGLQRRGAVVLLLLVWLFAAVSGFFAAFNGYFVSLTFNTGDPASFVAGWVALITQLAFLAIFLCRGVTVAIAVTVIGAVAGAVAIAVAFVGAVAVAFAVAGAVVVVGAFVGAVAVAVAGAGAVVGAVAVAVAVGGAGAGAVAGIGAGAVAGAVAAANILISSYIGWRALAGDPKYLQIRSVAISVAAWGGTSFRGADLTHANFNQAHLKSVDLRKAKLVRTSWLHTRRLDRVRPGDSFLDNAQVRSLVQTGQGQGLEFIHQNLRGINLATADLENANFRAADLSEATLAGADLTSASLVQTQLDKTDLTGCTLTGATIEGWGITGNTNLQGVRCEYIFMRWVKPGASNPNPRRKPDNYEENFADKEFGYFIKPIVDTLDLYHNQNVNSRAIAIAFKQLAETHPEAELEIAAMEKRGQDKFLLKARTAQQANHSELSQEYFEAYNQARALTHKDAQQLLAAEKDARIRDLKNCFDMALKRPSFYAENYQQHGDLMAENSGPNINAGNNIGDVTGVASGDISGVINLGNIQGDINNAIQQLPERSDATQPDLKDLLSQLQTAIVNESELDEAEKAATLDQVKKLAEAGQAPEAGSMKKLANKATQIFKGTAAGLTEGAKLATVWEAVGPVIMTFFGLL</sequence>
<feature type="transmembrane region" description="Helical" evidence="2">
    <location>
        <begin position="106"/>
        <end position="125"/>
    </location>
</feature>
<dbReference type="SUPFAM" id="SSF141571">
    <property type="entry name" value="Pentapeptide repeat-like"/>
    <property type="match status" value="2"/>
</dbReference>